<evidence type="ECO:0000259" key="2">
    <source>
        <dbReference type="PROSITE" id="PS50110"/>
    </source>
</evidence>
<reference evidence="3" key="1">
    <citation type="submission" date="2021-03" db="EMBL/GenBank/DDBJ databases">
        <title>Genome sequencing and assembly of Tianweitania sediminis.</title>
        <authorList>
            <person name="Chhetri G."/>
        </authorList>
    </citation>
    <scope>NUCLEOTIDE SEQUENCE</scope>
    <source>
        <strain evidence="3">Z8</strain>
    </source>
</reference>
<dbReference type="GO" id="GO:0000160">
    <property type="term" value="P:phosphorelay signal transduction system"/>
    <property type="evidence" value="ECO:0007669"/>
    <property type="project" value="InterPro"/>
</dbReference>
<dbReference type="SMART" id="SM00448">
    <property type="entry name" value="REC"/>
    <property type="match status" value="1"/>
</dbReference>
<dbReference type="AlphaFoldDB" id="A0A8J7QYA2"/>
<protein>
    <submittedName>
        <fullName evidence="3">Response regulator</fullName>
    </submittedName>
</protein>
<dbReference type="NCBIfam" id="NF009972">
    <property type="entry name" value="PRK13435.1-3"/>
    <property type="match status" value="1"/>
</dbReference>
<dbReference type="SUPFAM" id="SSF52172">
    <property type="entry name" value="CheY-like"/>
    <property type="match status" value="1"/>
</dbReference>
<proteinExistence type="predicted"/>
<dbReference type="PROSITE" id="PS50110">
    <property type="entry name" value="RESPONSE_REGULATORY"/>
    <property type="match status" value="1"/>
</dbReference>
<organism evidence="3 4">
    <name type="scientific">Tianweitania sediminis</name>
    <dbReference type="NCBI Taxonomy" id="1502156"/>
    <lineage>
        <taxon>Bacteria</taxon>
        <taxon>Pseudomonadati</taxon>
        <taxon>Pseudomonadota</taxon>
        <taxon>Alphaproteobacteria</taxon>
        <taxon>Hyphomicrobiales</taxon>
        <taxon>Phyllobacteriaceae</taxon>
        <taxon>Tianweitania</taxon>
    </lineage>
</organism>
<feature type="modified residue" description="4-aspartylphosphate" evidence="1">
    <location>
        <position position="52"/>
    </location>
</feature>
<accession>A0A8J7QYA2</accession>
<evidence type="ECO:0000313" key="4">
    <source>
        <dbReference type="Proteomes" id="UP000666240"/>
    </source>
</evidence>
<evidence type="ECO:0000256" key="1">
    <source>
        <dbReference type="PROSITE-ProRule" id="PRU00169"/>
    </source>
</evidence>
<dbReference type="EMBL" id="JAGIYY010000001">
    <property type="protein sequence ID" value="MBP0437432.1"/>
    <property type="molecule type" value="Genomic_DNA"/>
</dbReference>
<dbReference type="Gene3D" id="3.40.50.2300">
    <property type="match status" value="1"/>
</dbReference>
<sequence>MTCNVLVVEDEILVAIEIEHVLEELGHAPVGIAVDSRAALDLACRAEVALVDLNLRDGATGPEIGRALAEKHGITVLFMTANPSQLGEGIPGTLGVLSKPVADDELRQAICYAAACHKKMEALPPVRLRLFETAPQKLAS</sequence>
<evidence type="ECO:0000313" key="3">
    <source>
        <dbReference type="EMBL" id="MBP0437432.1"/>
    </source>
</evidence>
<dbReference type="Pfam" id="PF00072">
    <property type="entry name" value="Response_reg"/>
    <property type="match status" value="1"/>
</dbReference>
<dbReference type="InterPro" id="IPR001789">
    <property type="entry name" value="Sig_transdc_resp-reg_receiver"/>
</dbReference>
<gene>
    <name evidence="3" type="ORF">J5Y06_02045</name>
</gene>
<dbReference type="Proteomes" id="UP000666240">
    <property type="component" value="Unassembled WGS sequence"/>
</dbReference>
<feature type="domain" description="Response regulatory" evidence="2">
    <location>
        <begin position="4"/>
        <end position="114"/>
    </location>
</feature>
<keyword evidence="1" id="KW-0597">Phosphoprotein</keyword>
<dbReference type="InterPro" id="IPR011006">
    <property type="entry name" value="CheY-like_superfamily"/>
</dbReference>
<keyword evidence="4" id="KW-1185">Reference proteome</keyword>
<name>A0A8J7QYA2_9HYPH</name>
<comment type="caution">
    <text evidence="3">The sequence shown here is derived from an EMBL/GenBank/DDBJ whole genome shotgun (WGS) entry which is preliminary data.</text>
</comment>